<gene>
    <name evidence="1" type="ORF">DW944_09900</name>
</gene>
<accession>A0A413R5V7</accession>
<comment type="caution">
    <text evidence="1">The sequence shown here is derived from an EMBL/GenBank/DDBJ whole genome shotgun (WGS) entry which is preliminary data.</text>
</comment>
<reference evidence="1 2" key="1">
    <citation type="submission" date="2018-08" db="EMBL/GenBank/DDBJ databases">
        <title>A genome reference for cultivated species of the human gut microbiota.</title>
        <authorList>
            <person name="Zou Y."/>
            <person name="Xue W."/>
            <person name="Luo G."/>
        </authorList>
    </citation>
    <scope>NUCLEOTIDE SEQUENCE [LARGE SCALE GENOMIC DNA]</scope>
    <source>
        <strain evidence="1 2">AM44-11BH</strain>
    </source>
</reference>
<dbReference type="AlphaFoldDB" id="A0A413R5V7"/>
<dbReference type="EMBL" id="QSFD01000010">
    <property type="protein sequence ID" value="RHA17237.1"/>
    <property type="molecule type" value="Genomic_DNA"/>
</dbReference>
<name>A0A413R5V7_9FIRM</name>
<dbReference type="Proteomes" id="UP000284779">
    <property type="component" value="Unassembled WGS sequence"/>
</dbReference>
<evidence type="ECO:0000313" key="1">
    <source>
        <dbReference type="EMBL" id="RHA17237.1"/>
    </source>
</evidence>
<sequence>MSRLRHTTHVLSSRMSTPALGWSRLGASKMARLREWSYNKETMGLRLYPIWCYMVSFFDFFNELQYKYLPTIS</sequence>
<protein>
    <submittedName>
        <fullName evidence="1">Uncharacterized protein</fullName>
    </submittedName>
</protein>
<evidence type="ECO:0000313" key="2">
    <source>
        <dbReference type="Proteomes" id="UP000284779"/>
    </source>
</evidence>
<keyword evidence="2" id="KW-1185">Reference proteome</keyword>
<organism evidence="1 2">
    <name type="scientific">Eubacterium ventriosum</name>
    <dbReference type="NCBI Taxonomy" id="39496"/>
    <lineage>
        <taxon>Bacteria</taxon>
        <taxon>Bacillati</taxon>
        <taxon>Bacillota</taxon>
        <taxon>Clostridia</taxon>
        <taxon>Eubacteriales</taxon>
        <taxon>Eubacteriaceae</taxon>
        <taxon>Eubacterium</taxon>
    </lineage>
</organism>
<proteinExistence type="predicted"/>